<dbReference type="eggNOG" id="ENOG50343BI">
    <property type="taxonomic scope" value="Bacteria"/>
</dbReference>
<feature type="signal peptide" evidence="1">
    <location>
        <begin position="1"/>
        <end position="18"/>
    </location>
</feature>
<accession>A0A1Y3QXM8</accession>
<organism evidence="2 3">
    <name type="scientific">Alistipes onderdonkii</name>
    <dbReference type="NCBI Taxonomy" id="328813"/>
    <lineage>
        <taxon>Bacteria</taxon>
        <taxon>Pseudomonadati</taxon>
        <taxon>Bacteroidota</taxon>
        <taxon>Bacteroidia</taxon>
        <taxon>Bacteroidales</taxon>
        <taxon>Rikenellaceae</taxon>
        <taxon>Alistipes</taxon>
    </lineage>
</organism>
<proteinExistence type="predicted"/>
<reference evidence="3" key="1">
    <citation type="submission" date="2017-04" db="EMBL/GenBank/DDBJ databases">
        <title>Function of individual gut microbiota members based on whole genome sequencing of pure cultures obtained from chicken caecum.</title>
        <authorList>
            <person name="Medvecky M."/>
            <person name="Cejkova D."/>
            <person name="Polansky O."/>
            <person name="Karasova D."/>
            <person name="Kubasova T."/>
            <person name="Cizek A."/>
            <person name="Rychlik I."/>
        </authorList>
    </citation>
    <scope>NUCLEOTIDE SEQUENCE [LARGE SCALE GENOMIC DNA]</scope>
    <source>
        <strain evidence="3">An90</strain>
    </source>
</reference>
<keyword evidence="1" id="KW-0732">Signal</keyword>
<gene>
    <name evidence="2" type="ORF">B5G41_03740</name>
</gene>
<dbReference type="OrthoDB" id="1000010at2"/>
<dbReference type="AlphaFoldDB" id="A0A1Y3QXM8"/>
<protein>
    <submittedName>
        <fullName evidence="2">Uncharacterized protein</fullName>
    </submittedName>
</protein>
<name>A0A1Y3QXM8_9BACT</name>
<comment type="caution">
    <text evidence="2">The sequence shown here is derived from an EMBL/GenBank/DDBJ whole genome shotgun (WGS) entry which is preliminary data.</text>
</comment>
<sequence>MKTIKYLLFAFIAPFVLAGCSDDIKYTPGEGEDPDCYGVYFPSQEYATDNERDPAEPTTLPFTAKRKNYKDAITVPVEVTGTQDGIFTVSEIKFEAGQEETEFTVDFPNAEIGKTYECSIRVTDKKYAQLYGEYSNGLDFSVTRVQWNLVKGPNGETKGTWRDDFFTAIMGSNIKENGVPNAEKAVEIYERADMKGYYRIQNIYDEAYMAKIVGVRYSNVPSVPTYTIIDARDPEKVWFPVQPTGFEINDVGYEDNGAFVIVSFCQENYPTMASATMYGTLENGVLTFPPKAILLTTPSLWEATSYFKANTEMTRLLFPGAVSYDYSVAFEKSAPADGKVAITATLGSDVDKVKYAFFEGALSESLAAAKSGDIDAGTTPSEEITASGTITAVMEKTGIYTIVGNSYDEKGNLQKYGYVSFGYVKAGEEKPVVMSVRTELTWEKESEGHTPENSIKGILFGEEIASGYIGLFTTASTQGMNESQLIAGVKASGKALTAEQLEKINDTGYAPFYVGLSKGTSYTLLVYADNGYNGKLFAVEQTTAGKADPLQRKYTIDDLYTFSNKAQLFKTWDLWGINNDGSGKTNRSKIGQVVFSENETDDTSNLDAINVAGLSLGANNEDTVVWEWYNGIIYVLKGQPMGTIPYQGATLYLKYYILDKETSMGADTIDGMMVGGVTEDGYLALICSPDFSDKYNFDTILVRAYTDANYTNSIGNWESYTSPLMVPAIGGNTGAAAPRKVASDKMLTLSKEISINPSNYVELRGRERAHALIDELFGKPVNRGANPLEGEVSVRIATPAMSSFSEGFVPRANSLQSGGMEKMPLKKMAK</sequence>
<dbReference type="PROSITE" id="PS51257">
    <property type="entry name" value="PROKAR_LIPOPROTEIN"/>
    <property type="match status" value="1"/>
</dbReference>
<feature type="chain" id="PRO_5012824908" evidence="1">
    <location>
        <begin position="19"/>
        <end position="830"/>
    </location>
</feature>
<evidence type="ECO:0000256" key="1">
    <source>
        <dbReference type="SAM" id="SignalP"/>
    </source>
</evidence>
<evidence type="ECO:0000313" key="2">
    <source>
        <dbReference type="EMBL" id="OUN04432.1"/>
    </source>
</evidence>
<evidence type="ECO:0000313" key="3">
    <source>
        <dbReference type="Proteomes" id="UP000195772"/>
    </source>
</evidence>
<dbReference type="Proteomes" id="UP000195772">
    <property type="component" value="Unassembled WGS sequence"/>
</dbReference>
<dbReference type="EMBL" id="NFHB01000002">
    <property type="protein sequence ID" value="OUN04432.1"/>
    <property type="molecule type" value="Genomic_DNA"/>
</dbReference>
<dbReference type="RefSeq" id="WP_087401348.1">
    <property type="nucleotide sequence ID" value="NZ_AP031440.1"/>
</dbReference>